<gene>
    <name evidence="3" type="ORF">GRAN_1110</name>
</gene>
<evidence type="ECO:0000256" key="1">
    <source>
        <dbReference type="SAM" id="SignalP"/>
    </source>
</evidence>
<name>A0A4Q0T5A8_9BACT</name>
<dbReference type="InterPro" id="IPR032710">
    <property type="entry name" value="NTF2-like_dom_sf"/>
</dbReference>
<dbReference type="Gene3D" id="3.10.450.50">
    <property type="match status" value="1"/>
</dbReference>
<feature type="signal peptide" evidence="1">
    <location>
        <begin position="1"/>
        <end position="20"/>
    </location>
</feature>
<evidence type="ECO:0000313" key="4">
    <source>
        <dbReference type="Proteomes" id="UP000289437"/>
    </source>
</evidence>
<dbReference type="Pfam" id="PF13577">
    <property type="entry name" value="SnoaL_4"/>
    <property type="match status" value="1"/>
</dbReference>
<comment type="caution">
    <text evidence="3">The sequence shown here is derived from an EMBL/GenBank/DDBJ whole genome shotgun (WGS) entry which is preliminary data.</text>
</comment>
<evidence type="ECO:0000313" key="3">
    <source>
        <dbReference type="EMBL" id="RXH57800.1"/>
    </source>
</evidence>
<organism evidence="3 4">
    <name type="scientific">Granulicella sibirica</name>
    <dbReference type="NCBI Taxonomy" id="2479048"/>
    <lineage>
        <taxon>Bacteria</taxon>
        <taxon>Pseudomonadati</taxon>
        <taxon>Acidobacteriota</taxon>
        <taxon>Terriglobia</taxon>
        <taxon>Terriglobales</taxon>
        <taxon>Acidobacteriaceae</taxon>
        <taxon>Granulicella</taxon>
    </lineage>
</organism>
<sequence length="159" mass="17744">MRKRMLALGVLVLLAPALNAQKSADEAAVRAVIARETEGWDKFDSRQVASVFTEDAVWQNPFGVRLHGRADIEEFLTNLMARPGYRSATDTSATKILDLRMTSPTTASVWSDEQSKGQVNDASGHPMEPRHSYYLEVLVKKDGAWKISDCLIMDLIHLK</sequence>
<reference evidence="3 4" key="1">
    <citation type="submission" date="2018-11" db="EMBL/GenBank/DDBJ databases">
        <authorList>
            <person name="Mardanov A.V."/>
            <person name="Ravin N.V."/>
            <person name="Dedysh S.N."/>
        </authorList>
    </citation>
    <scope>NUCLEOTIDE SEQUENCE [LARGE SCALE GENOMIC DNA]</scope>
    <source>
        <strain evidence="3 4">AF10</strain>
    </source>
</reference>
<feature type="chain" id="PRO_5020455871" description="SnoaL-like domain-containing protein" evidence="1">
    <location>
        <begin position="21"/>
        <end position="159"/>
    </location>
</feature>
<dbReference type="Proteomes" id="UP000289437">
    <property type="component" value="Unassembled WGS sequence"/>
</dbReference>
<dbReference type="EMBL" id="RDSM01000001">
    <property type="protein sequence ID" value="RXH57800.1"/>
    <property type="molecule type" value="Genomic_DNA"/>
</dbReference>
<dbReference type="NCBIfam" id="TIGR02246">
    <property type="entry name" value="SgcJ/EcaC family oxidoreductase"/>
    <property type="match status" value="1"/>
</dbReference>
<keyword evidence="1" id="KW-0732">Signal</keyword>
<dbReference type="InterPro" id="IPR037401">
    <property type="entry name" value="SnoaL-like"/>
</dbReference>
<accession>A0A4Q0T5A8</accession>
<dbReference type="OrthoDB" id="119766at2"/>
<dbReference type="AlphaFoldDB" id="A0A4Q0T5A8"/>
<reference evidence="4" key="2">
    <citation type="submission" date="2019-02" db="EMBL/GenBank/DDBJ databases">
        <title>Granulicella sibirica sp. nov., a psychrotolerant acidobacterium isolated from an organic soil layer in forested tundra, West Siberia.</title>
        <authorList>
            <person name="Oshkin I.Y."/>
            <person name="Kulichevskaya I.S."/>
            <person name="Rijpstra W.I.C."/>
            <person name="Sinninghe Damste J.S."/>
            <person name="Rakitin A.L."/>
            <person name="Ravin N.V."/>
            <person name="Dedysh S.N."/>
        </authorList>
    </citation>
    <scope>NUCLEOTIDE SEQUENCE [LARGE SCALE GENOMIC DNA]</scope>
    <source>
        <strain evidence="4">AF10</strain>
    </source>
</reference>
<dbReference type="InterPro" id="IPR011944">
    <property type="entry name" value="Steroid_delta5-4_isomerase"/>
</dbReference>
<evidence type="ECO:0000259" key="2">
    <source>
        <dbReference type="Pfam" id="PF13577"/>
    </source>
</evidence>
<protein>
    <recommendedName>
        <fullName evidence="2">SnoaL-like domain-containing protein</fullName>
    </recommendedName>
</protein>
<dbReference type="SUPFAM" id="SSF54427">
    <property type="entry name" value="NTF2-like"/>
    <property type="match status" value="1"/>
</dbReference>
<feature type="domain" description="SnoaL-like" evidence="2">
    <location>
        <begin position="22"/>
        <end position="148"/>
    </location>
</feature>
<dbReference type="RefSeq" id="WP_161570848.1">
    <property type="nucleotide sequence ID" value="NZ_RDSM01000001.1"/>
</dbReference>
<proteinExistence type="predicted"/>
<keyword evidence="4" id="KW-1185">Reference proteome</keyword>